<dbReference type="OrthoDB" id="9784014at2"/>
<keyword evidence="1" id="KW-1133">Transmembrane helix</keyword>
<evidence type="ECO:0000259" key="2">
    <source>
        <dbReference type="Pfam" id="PF12704"/>
    </source>
</evidence>
<dbReference type="InterPro" id="IPR025857">
    <property type="entry name" value="MacB_PCD"/>
</dbReference>
<dbReference type="RefSeq" id="WP_052244519.1">
    <property type="nucleotide sequence ID" value="NZ_JSUQ01000010.1"/>
</dbReference>
<dbReference type="Pfam" id="PF12704">
    <property type="entry name" value="MacB_PCD"/>
    <property type="match status" value="1"/>
</dbReference>
<dbReference type="STRING" id="561184.SAMN05216376_10816"/>
<feature type="domain" description="MacB-like periplasmic core" evidence="2">
    <location>
        <begin position="105"/>
        <end position="200"/>
    </location>
</feature>
<comment type="caution">
    <text evidence="3">The sequence shown here is derived from an EMBL/GenBank/DDBJ whole genome shotgun (WGS) entry which is preliminary data.</text>
</comment>
<name>A0A0B3RXG9_9RHOB</name>
<evidence type="ECO:0000313" key="3">
    <source>
        <dbReference type="EMBL" id="KHQ52797.1"/>
    </source>
</evidence>
<feature type="transmembrane region" description="Helical" evidence="1">
    <location>
        <begin position="303"/>
        <end position="324"/>
    </location>
</feature>
<evidence type="ECO:0000256" key="1">
    <source>
        <dbReference type="SAM" id="Phobius"/>
    </source>
</evidence>
<protein>
    <submittedName>
        <fullName evidence="3">ABC efflux transporter, permease protein</fullName>
    </submittedName>
</protein>
<evidence type="ECO:0000313" key="4">
    <source>
        <dbReference type="Proteomes" id="UP000030960"/>
    </source>
</evidence>
<sequence>MNALFLAFAHLRWTWARSLLLVVVGALILSVPLVTQVLLRGSEEALTRRAEVTPLVLGARGSQLDLVMSAVYFSQDRAQPVTRGAEDAVWDSGLALPIPLHTAFQTNDARIVGTSLDYFDFRGLQVAEGRQMALLGEAVLGAQVAERLGLGPGDTVVSSPENLFDLDGVYPLELKITGVLAATGTPDDEAVFTDVKTTWIIAGIGHGHDDVVTPDDAGNVTANAAITQFQRITPENIDSFHFHGAADDYPLSAVLVAPYDTRSGTILRGRYLDPENPLQMTVPAEVVAGLVDRIFRIAALLDAVTLVIGIAALGAIGLSLFLAWSLRAPEVETARRLGAGRFMILRLAFAEIALLLILSAGLATGLVTVVTMNGDSLVAWILAL</sequence>
<keyword evidence="4" id="KW-1185">Reference proteome</keyword>
<dbReference type="Proteomes" id="UP000030960">
    <property type="component" value="Unassembled WGS sequence"/>
</dbReference>
<accession>A0A0B3RXG9</accession>
<dbReference type="EMBL" id="JSUQ01000010">
    <property type="protein sequence ID" value="KHQ52797.1"/>
    <property type="molecule type" value="Genomic_DNA"/>
</dbReference>
<feature type="transmembrane region" description="Helical" evidence="1">
    <location>
        <begin position="20"/>
        <end position="39"/>
    </location>
</feature>
<dbReference type="AlphaFoldDB" id="A0A0B3RXG9"/>
<reference evidence="3 4" key="1">
    <citation type="submission" date="2014-10" db="EMBL/GenBank/DDBJ databases">
        <title>Genome sequence of Ponticoccus sp. strain UMTAT08 isolated from clonal culture of toxic dinoflagellate Alexandrium tamiyavanichii.</title>
        <authorList>
            <person name="Gan H.Y."/>
            <person name="Muhd D.-D."/>
            <person name="Mohd Noor M.E."/>
            <person name="Yeong Y.S."/>
            <person name="Usup G."/>
        </authorList>
    </citation>
    <scope>NUCLEOTIDE SEQUENCE [LARGE SCALE GENOMIC DNA]</scope>
    <source>
        <strain evidence="3 4">UMTAT08</strain>
    </source>
</reference>
<feature type="transmembrane region" description="Helical" evidence="1">
    <location>
        <begin position="344"/>
        <end position="370"/>
    </location>
</feature>
<proteinExistence type="predicted"/>
<dbReference type="PATRIC" id="fig|1515334.3.peg.2852"/>
<keyword evidence="1" id="KW-0472">Membrane</keyword>
<organism evidence="3 4">
    <name type="scientific">Mameliella alba</name>
    <dbReference type="NCBI Taxonomy" id="561184"/>
    <lineage>
        <taxon>Bacteria</taxon>
        <taxon>Pseudomonadati</taxon>
        <taxon>Pseudomonadota</taxon>
        <taxon>Alphaproteobacteria</taxon>
        <taxon>Rhodobacterales</taxon>
        <taxon>Roseobacteraceae</taxon>
        <taxon>Mameliella</taxon>
    </lineage>
</organism>
<gene>
    <name evidence="3" type="ORF">OA50_02834</name>
</gene>
<keyword evidence="1" id="KW-0812">Transmembrane</keyword>